<comment type="catalytic activity">
    <reaction evidence="1">
        <text>ATP + protein L-histidine = ADP + protein N-phospho-L-histidine.</text>
        <dbReference type="EC" id="2.7.13.3"/>
    </reaction>
</comment>
<proteinExistence type="predicted"/>
<dbReference type="AlphaFoldDB" id="A0A8J3B3S3"/>
<reference evidence="4" key="2">
    <citation type="submission" date="2020-09" db="EMBL/GenBank/DDBJ databases">
        <authorList>
            <person name="Sun Q."/>
            <person name="Ohkuma M."/>
        </authorList>
    </citation>
    <scope>NUCLEOTIDE SEQUENCE</scope>
    <source>
        <strain evidence="4">JCM 3090</strain>
    </source>
</reference>
<evidence type="ECO:0000256" key="3">
    <source>
        <dbReference type="ARBA" id="ARBA00012438"/>
    </source>
</evidence>
<dbReference type="RefSeq" id="WP_189168247.1">
    <property type="nucleotide sequence ID" value="NZ_BMQB01000001.1"/>
</dbReference>
<gene>
    <name evidence="4" type="ORF">GCM10010123_03910</name>
</gene>
<dbReference type="InterPro" id="IPR036097">
    <property type="entry name" value="HisK_dim/P_sf"/>
</dbReference>
<sequence length="78" mass="8537">MDDEAARELDRLRREIGHTAHELANVLGIVQNYVAFLAEDLPADPDSPARKDLPPLESATERAIALVQQLQHTVAGVP</sequence>
<evidence type="ECO:0000256" key="2">
    <source>
        <dbReference type="ARBA" id="ARBA00004236"/>
    </source>
</evidence>
<dbReference type="GO" id="GO:0005886">
    <property type="term" value="C:plasma membrane"/>
    <property type="evidence" value="ECO:0007669"/>
    <property type="project" value="UniProtKB-SubCell"/>
</dbReference>
<dbReference type="SUPFAM" id="SSF47384">
    <property type="entry name" value="Homodimeric domain of signal transducing histidine kinase"/>
    <property type="match status" value="1"/>
</dbReference>
<evidence type="ECO:0000313" key="4">
    <source>
        <dbReference type="EMBL" id="GGJ77141.1"/>
    </source>
</evidence>
<dbReference type="EMBL" id="BMQB01000001">
    <property type="protein sequence ID" value="GGJ77141.1"/>
    <property type="molecule type" value="Genomic_DNA"/>
</dbReference>
<comment type="caution">
    <text evidence="4">The sequence shown here is derived from an EMBL/GenBank/DDBJ whole genome shotgun (WGS) entry which is preliminary data.</text>
</comment>
<protein>
    <recommendedName>
        <fullName evidence="3">histidine kinase</fullName>
        <ecNumber evidence="3">2.7.13.3</ecNumber>
    </recommendedName>
</protein>
<reference evidence="4" key="1">
    <citation type="journal article" date="2014" name="Int. J. Syst. Evol. Microbiol.">
        <title>Complete genome sequence of Corynebacterium casei LMG S-19264T (=DSM 44701T), isolated from a smear-ripened cheese.</title>
        <authorList>
            <consortium name="US DOE Joint Genome Institute (JGI-PGF)"/>
            <person name="Walter F."/>
            <person name="Albersmeier A."/>
            <person name="Kalinowski J."/>
            <person name="Ruckert C."/>
        </authorList>
    </citation>
    <scope>NUCLEOTIDE SEQUENCE</scope>
    <source>
        <strain evidence="4">JCM 3090</strain>
    </source>
</reference>
<comment type="subcellular location">
    <subcellularLocation>
        <location evidence="2">Cell membrane</location>
    </subcellularLocation>
</comment>
<evidence type="ECO:0000313" key="5">
    <source>
        <dbReference type="Proteomes" id="UP000649739"/>
    </source>
</evidence>
<keyword evidence="5" id="KW-1185">Reference proteome</keyword>
<evidence type="ECO:0000256" key="1">
    <source>
        <dbReference type="ARBA" id="ARBA00000085"/>
    </source>
</evidence>
<dbReference type="EC" id="2.7.13.3" evidence="3"/>
<organism evidence="4 5">
    <name type="scientific">Pilimelia anulata</name>
    <dbReference type="NCBI Taxonomy" id="53371"/>
    <lineage>
        <taxon>Bacteria</taxon>
        <taxon>Bacillati</taxon>
        <taxon>Actinomycetota</taxon>
        <taxon>Actinomycetes</taxon>
        <taxon>Micromonosporales</taxon>
        <taxon>Micromonosporaceae</taxon>
        <taxon>Pilimelia</taxon>
    </lineage>
</organism>
<dbReference type="Gene3D" id="1.10.287.130">
    <property type="match status" value="1"/>
</dbReference>
<dbReference type="GO" id="GO:0000155">
    <property type="term" value="F:phosphorelay sensor kinase activity"/>
    <property type="evidence" value="ECO:0007669"/>
    <property type="project" value="InterPro"/>
</dbReference>
<name>A0A8J3B3S3_9ACTN</name>
<dbReference type="Proteomes" id="UP000649739">
    <property type="component" value="Unassembled WGS sequence"/>
</dbReference>
<accession>A0A8J3B3S3</accession>